<sequence>MSVMVLLVCSVMSIQAEEEDIINVLKEAIPALDEIVSRMKSSNARGTEVRMLIHHLQAGAIIGKGGAQIKELREETGANMKIYGENCPHSTDRVLQIAGDPDTIVRCVQKCLGLLKGCTLICNSCCNTPPDIAMCRVSTRVAIVIACTRAKACCLLLDVNPSEFVTPLWFPLLWLRKVDGVLFLLLGLVGAHLVRALPRTGPRDNPPLLYL</sequence>
<dbReference type="GO" id="GO:0010468">
    <property type="term" value="P:regulation of gene expression"/>
    <property type="evidence" value="ECO:0007669"/>
    <property type="project" value="UniProtKB-ARBA"/>
</dbReference>
<keyword evidence="2" id="KW-0694">RNA-binding</keyword>
<keyword evidence="3" id="KW-0732">Signal</keyword>
<dbReference type="SMART" id="SM00322">
    <property type="entry name" value="KH"/>
    <property type="match status" value="1"/>
</dbReference>
<evidence type="ECO:0000256" key="1">
    <source>
        <dbReference type="ARBA" id="ARBA00022737"/>
    </source>
</evidence>
<organism evidence="5">
    <name type="scientific">Notodromas monacha</name>
    <dbReference type="NCBI Taxonomy" id="399045"/>
    <lineage>
        <taxon>Eukaryota</taxon>
        <taxon>Metazoa</taxon>
        <taxon>Ecdysozoa</taxon>
        <taxon>Arthropoda</taxon>
        <taxon>Crustacea</taxon>
        <taxon>Oligostraca</taxon>
        <taxon>Ostracoda</taxon>
        <taxon>Podocopa</taxon>
        <taxon>Podocopida</taxon>
        <taxon>Cypridocopina</taxon>
        <taxon>Cypridoidea</taxon>
        <taxon>Cyprididae</taxon>
        <taxon>Notodromas</taxon>
    </lineage>
</organism>
<proteinExistence type="predicted"/>
<dbReference type="EMBL" id="CAJPEX010004100">
    <property type="protein sequence ID" value="CAG0922798.1"/>
    <property type="molecule type" value="Genomic_DNA"/>
</dbReference>
<dbReference type="InterPro" id="IPR036612">
    <property type="entry name" value="KH_dom_type_1_sf"/>
</dbReference>
<reference evidence="5" key="1">
    <citation type="submission" date="2020-11" db="EMBL/GenBank/DDBJ databases">
        <authorList>
            <person name="Tran Van P."/>
        </authorList>
    </citation>
    <scope>NUCLEOTIDE SEQUENCE</scope>
</reference>
<evidence type="ECO:0000313" key="5">
    <source>
        <dbReference type="EMBL" id="CAD7282646.1"/>
    </source>
</evidence>
<feature type="chain" id="PRO_5036210303" description="K Homology domain-containing protein" evidence="3">
    <location>
        <begin position="17"/>
        <end position="211"/>
    </location>
</feature>
<feature type="signal peptide" evidence="3">
    <location>
        <begin position="1"/>
        <end position="16"/>
    </location>
</feature>
<keyword evidence="1" id="KW-0677">Repeat</keyword>
<dbReference type="OrthoDB" id="1937934at2759"/>
<dbReference type="AlphaFoldDB" id="A0A7R9BW28"/>
<dbReference type="GO" id="GO:0003723">
    <property type="term" value="F:RNA binding"/>
    <property type="evidence" value="ECO:0007669"/>
    <property type="project" value="UniProtKB-UniRule"/>
</dbReference>
<gene>
    <name evidence="5" type="ORF">NMOB1V02_LOCUS10268</name>
</gene>
<evidence type="ECO:0000313" key="6">
    <source>
        <dbReference type="Proteomes" id="UP000678499"/>
    </source>
</evidence>
<evidence type="ECO:0000256" key="2">
    <source>
        <dbReference type="PROSITE-ProRule" id="PRU00117"/>
    </source>
</evidence>
<dbReference type="Proteomes" id="UP000678499">
    <property type="component" value="Unassembled WGS sequence"/>
</dbReference>
<dbReference type="Pfam" id="PF00013">
    <property type="entry name" value="KH_1"/>
    <property type="match status" value="1"/>
</dbReference>
<dbReference type="EMBL" id="OA886137">
    <property type="protein sequence ID" value="CAD7282646.1"/>
    <property type="molecule type" value="Genomic_DNA"/>
</dbReference>
<accession>A0A7R9BW28</accession>
<keyword evidence="6" id="KW-1185">Reference proteome</keyword>
<dbReference type="Gene3D" id="3.30.1370.10">
    <property type="entry name" value="K Homology domain, type 1"/>
    <property type="match status" value="1"/>
</dbReference>
<dbReference type="SUPFAM" id="SSF54791">
    <property type="entry name" value="Eukaryotic type KH-domain (KH-domain type I)"/>
    <property type="match status" value="1"/>
</dbReference>
<dbReference type="PANTHER" id="PTHR10288">
    <property type="entry name" value="KH DOMAIN CONTAINING RNA BINDING PROTEIN"/>
    <property type="match status" value="1"/>
</dbReference>
<name>A0A7R9BW28_9CRUS</name>
<evidence type="ECO:0000259" key="4">
    <source>
        <dbReference type="SMART" id="SM00322"/>
    </source>
</evidence>
<dbReference type="InterPro" id="IPR004087">
    <property type="entry name" value="KH_dom"/>
</dbReference>
<evidence type="ECO:0000256" key="3">
    <source>
        <dbReference type="SAM" id="SignalP"/>
    </source>
</evidence>
<feature type="domain" description="K Homology" evidence="4">
    <location>
        <begin position="45"/>
        <end position="116"/>
    </location>
</feature>
<dbReference type="PROSITE" id="PS50084">
    <property type="entry name" value="KH_TYPE_1"/>
    <property type="match status" value="1"/>
</dbReference>
<protein>
    <recommendedName>
        <fullName evidence="4">K Homology domain-containing protein</fullName>
    </recommendedName>
</protein>
<dbReference type="InterPro" id="IPR004088">
    <property type="entry name" value="KH_dom_type_1"/>
</dbReference>